<evidence type="ECO:0000313" key="3">
    <source>
        <dbReference type="EMBL" id="ROP29230.1"/>
    </source>
</evidence>
<feature type="region of interest" description="Disordered" evidence="1">
    <location>
        <begin position="1"/>
        <end position="78"/>
    </location>
</feature>
<dbReference type="EMBL" id="RJKL01000001">
    <property type="protein sequence ID" value="ROP29230.1"/>
    <property type="molecule type" value="Genomic_DNA"/>
</dbReference>
<evidence type="ECO:0000256" key="1">
    <source>
        <dbReference type="SAM" id="MobiDB-lite"/>
    </source>
</evidence>
<comment type="caution">
    <text evidence="3">The sequence shown here is derived from an EMBL/GenBank/DDBJ whole genome shotgun (WGS) entry which is preliminary data.</text>
</comment>
<dbReference type="Proteomes" id="UP000271683">
    <property type="component" value="Unassembled WGS sequence"/>
</dbReference>
<dbReference type="AlphaFoldDB" id="A0A3N1GG70"/>
<evidence type="ECO:0000259" key="2">
    <source>
        <dbReference type="Pfam" id="PF18726"/>
    </source>
</evidence>
<name>A0A3N1GG70_9ACTN</name>
<feature type="compositionally biased region" description="Low complexity" evidence="1">
    <location>
        <begin position="20"/>
        <end position="58"/>
    </location>
</feature>
<sequence>MVSNPAPGLSPPAPPPSRPNPGISDPGFPKPGLSESDPSQSGSSESGLSEAGLSESGLPKSDLSEPGLPVPRSFGLAHAPTAGTQAAPTVPANLLPHRTPAQLLAIARQGLIEAARTRPDGLRYAAAHLAALRAAAAVLAARARPAAPSRRNRVTSVWSLLVLVAPEFSDWANYFALGAAKRAAAEAGIPRVVTTREADDLLRAAETFVSLVQSALGLAFQPTLEAA</sequence>
<evidence type="ECO:0000313" key="4">
    <source>
        <dbReference type="Proteomes" id="UP000271683"/>
    </source>
</evidence>
<feature type="domain" description="SAV-6107-like HEPN" evidence="2">
    <location>
        <begin position="114"/>
        <end position="213"/>
    </location>
</feature>
<reference evidence="3 4" key="1">
    <citation type="submission" date="2018-11" db="EMBL/GenBank/DDBJ databases">
        <title>Sequencing the genomes of 1000 actinobacteria strains.</title>
        <authorList>
            <person name="Klenk H.-P."/>
        </authorList>
    </citation>
    <scope>NUCLEOTIDE SEQUENCE [LARGE SCALE GENOMIC DNA]</scope>
    <source>
        <strain evidence="3 4">DSM 43634</strain>
    </source>
</reference>
<organism evidence="3 4">
    <name type="scientific">Couchioplanes caeruleus</name>
    <dbReference type="NCBI Taxonomy" id="56438"/>
    <lineage>
        <taxon>Bacteria</taxon>
        <taxon>Bacillati</taxon>
        <taxon>Actinomycetota</taxon>
        <taxon>Actinomycetes</taxon>
        <taxon>Micromonosporales</taxon>
        <taxon>Micromonosporaceae</taxon>
        <taxon>Couchioplanes</taxon>
    </lineage>
</organism>
<proteinExistence type="predicted"/>
<protein>
    <recommendedName>
        <fullName evidence="2">SAV-6107-like HEPN domain-containing protein</fullName>
    </recommendedName>
</protein>
<dbReference type="Pfam" id="PF18726">
    <property type="entry name" value="HEPN_SAV_6107"/>
    <property type="match status" value="1"/>
</dbReference>
<accession>A0A3N1GG70</accession>
<feature type="compositionally biased region" description="Pro residues" evidence="1">
    <location>
        <begin position="8"/>
        <end position="19"/>
    </location>
</feature>
<gene>
    <name evidence="3" type="ORF">EDD30_2016</name>
</gene>
<dbReference type="InterPro" id="IPR040891">
    <property type="entry name" value="HEPN_SAV_6107"/>
</dbReference>